<dbReference type="GeneID" id="54481092"/>
<sequence>MLSTHHNQENRIHDYQAAAAAKSLDQSVKGLRAGTPKIKAPKTPFKVPFYDENVIRKDGKSALRTNGRGNENLLFTSKKGGLLGKDAFVTPAGPRNRAPLGMKTTNAKAQAFQTPAPLTIDPKATNKTQQKSKSQRLRRSKVKVLHSEEESLLVGEDDDDNDDDDDDESEYMPPKEKPLPDLRENFSPDLNLDMLKCDYPTRGMYSHYFNAVDENGYPKAWHDGEIEAAEYAGKAGEIIARGCEDTFAEVDEIVNELRLEMGIQPGSSTIKGNTSTNAKKTKVAPKNEQTRASTKPPSATAIAARIAASALSQQKTKPGVLYSVSTTARESATRKPALSAIKQATIHNLATAASRNTMGYSSGRAVASDIRISSTQTQLRSKAGSASSTNKFAHAHSSSQTTIAPVRHHGSNYTNENSNAEQKERFKPFTYAEETKWLENMDNKALGCTENGEDLEECMRGHFPDSLLLGNDDFEEFHIEVADF</sequence>
<keyword evidence="3" id="KW-1185">Reference proteome</keyword>
<feature type="compositionally biased region" description="Basic and acidic residues" evidence="1">
    <location>
        <begin position="173"/>
        <end position="186"/>
    </location>
</feature>
<feature type="compositionally biased region" description="Polar residues" evidence="1">
    <location>
        <begin position="265"/>
        <end position="278"/>
    </location>
</feature>
<evidence type="ECO:0000313" key="2">
    <source>
        <dbReference type="EMBL" id="KAF2752825.1"/>
    </source>
</evidence>
<organism evidence="2 3">
    <name type="scientific">Pseudovirgaria hyperparasitica</name>
    <dbReference type="NCBI Taxonomy" id="470096"/>
    <lineage>
        <taxon>Eukaryota</taxon>
        <taxon>Fungi</taxon>
        <taxon>Dikarya</taxon>
        <taxon>Ascomycota</taxon>
        <taxon>Pezizomycotina</taxon>
        <taxon>Dothideomycetes</taxon>
        <taxon>Dothideomycetes incertae sedis</taxon>
        <taxon>Acrospermales</taxon>
        <taxon>Acrospermaceae</taxon>
        <taxon>Pseudovirgaria</taxon>
    </lineage>
</organism>
<feature type="compositionally biased region" description="Basic residues" evidence="1">
    <location>
        <begin position="133"/>
        <end position="144"/>
    </location>
</feature>
<dbReference type="RefSeq" id="XP_033595276.1">
    <property type="nucleotide sequence ID" value="XM_033740038.1"/>
</dbReference>
<dbReference type="EMBL" id="ML996593">
    <property type="protein sequence ID" value="KAF2752825.1"/>
    <property type="molecule type" value="Genomic_DNA"/>
</dbReference>
<reference evidence="2" key="1">
    <citation type="journal article" date="2020" name="Stud. Mycol.">
        <title>101 Dothideomycetes genomes: a test case for predicting lifestyles and emergence of pathogens.</title>
        <authorList>
            <person name="Haridas S."/>
            <person name="Albert R."/>
            <person name="Binder M."/>
            <person name="Bloem J."/>
            <person name="Labutti K."/>
            <person name="Salamov A."/>
            <person name="Andreopoulos B."/>
            <person name="Baker S."/>
            <person name="Barry K."/>
            <person name="Bills G."/>
            <person name="Bluhm B."/>
            <person name="Cannon C."/>
            <person name="Castanera R."/>
            <person name="Culley D."/>
            <person name="Daum C."/>
            <person name="Ezra D."/>
            <person name="Gonzalez J."/>
            <person name="Henrissat B."/>
            <person name="Kuo A."/>
            <person name="Liang C."/>
            <person name="Lipzen A."/>
            <person name="Lutzoni F."/>
            <person name="Magnuson J."/>
            <person name="Mondo S."/>
            <person name="Nolan M."/>
            <person name="Ohm R."/>
            <person name="Pangilinan J."/>
            <person name="Park H.-J."/>
            <person name="Ramirez L."/>
            <person name="Alfaro M."/>
            <person name="Sun H."/>
            <person name="Tritt A."/>
            <person name="Yoshinaga Y."/>
            <person name="Zwiers L.-H."/>
            <person name="Turgeon B."/>
            <person name="Goodwin S."/>
            <person name="Spatafora J."/>
            <person name="Crous P."/>
            <person name="Grigoriev I."/>
        </authorList>
    </citation>
    <scope>NUCLEOTIDE SEQUENCE</scope>
    <source>
        <strain evidence="2">CBS 121739</strain>
    </source>
</reference>
<dbReference type="Proteomes" id="UP000799437">
    <property type="component" value="Unassembled WGS sequence"/>
</dbReference>
<gene>
    <name evidence="2" type="ORF">EJ05DRAFT_238998</name>
</gene>
<evidence type="ECO:0000313" key="3">
    <source>
        <dbReference type="Proteomes" id="UP000799437"/>
    </source>
</evidence>
<accession>A0A6A6VRP0</accession>
<feature type="compositionally biased region" description="Acidic residues" evidence="1">
    <location>
        <begin position="155"/>
        <end position="170"/>
    </location>
</feature>
<name>A0A6A6VRP0_9PEZI</name>
<feature type="region of interest" description="Disordered" evidence="1">
    <location>
        <begin position="112"/>
        <end position="186"/>
    </location>
</feature>
<dbReference type="OrthoDB" id="5327145at2759"/>
<proteinExistence type="predicted"/>
<feature type="region of interest" description="Disordered" evidence="1">
    <location>
        <begin position="265"/>
        <end position="297"/>
    </location>
</feature>
<dbReference type="AlphaFoldDB" id="A0A6A6VRP0"/>
<evidence type="ECO:0000256" key="1">
    <source>
        <dbReference type="SAM" id="MobiDB-lite"/>
    </source>
</evidence>
<protein>
    <submittedName>
        <fullName evidence="2">Uncharacterized protein</fullName>
    </submittedName>
</protein>